<comment type="caution">
    <text evidence="3">The sequence shown here is derived from an EMBL/GenBank/DDBJ whole genome shotgun (WGS) entry which is preliminary data.</text>
</comment>
<dbReference type="STRING" id="1658172.A0A1B7P1H6"/>
<feature type="chain" id="PRO_5008598354" evidence="2">
    <location>
        <begin position="18"/>
        <end position="94"/>
    </location>
</feature>
<sequence>MKVLWALAMAIAPLSRTSPANLAGSLTVTIPSPQTPIIGGERPGTEFFPGAHGTPGNLRGRRNRTGLSPVFFSAELNDAIPTTPLGKLLNTTMF</sequence>
<protein>
    <submittedName>
        <fullName evidence="3">Uncharacterized protein</fullName>
    </submittedName>
</protein>
<organism evidence="3 4">
    <name type="scientific">Emergomyces africanus</name>
    <dbReference type="NCBI Taxonomy" id="1955775"/>
    <lineage>
        <taxon>Eukaryota</taxon>
        <taxon>Fungi</taxon>
        <taxon>Dikarya</taxon>
        <taxon>Ascomycota</taxon>
        <taxon>Pezizomycotina</taxon>
        <taxon>Eurotiomycetes</taxon>
        <taxon>Eurotiomycetidae</taxon>
        <taxon>Onygenales</taxon>
        <taxon>Ajellomycetaceae</taxon>
        <taxon>Emergomyces</taxon>
    </lineage>
</organism>
<evidence type="ECO:0000313" key="4">
    <source>
        <dbReference type="Proteomes" id="UP000091918"/>
    </source>
</evidence>
<dbReference type="EMBL" id="LGUA01000243">
    <property type="protein sequence ID" value="OAX82883.1"/>
    <property type="molecule type" value="Genomic_DNA"/>
</dbReference>
<feature type="signal peptide" evidence="2">
    <location>
        <begin position="1"/>
        <end position="17"/>
    </location>
</feature>
<feature type="region of interest" description="Disordered" evidence="1">
    <location>
        <begin position="42"/>
        <end position="62"/>
    </location>
</feature>
<evidence type="ECO:0000313" key="3">
    <source>
        <dbReference type="EMBL" id="OAX82883.1"/>
    </source>
</evidence>
<evidence type="ECO:0000256" key="1">
    <source>
        <dbReference type="SAM" id="MobiDB-lite"/>
    </source>
</evidence>
<keyword evidence="4" id="KW-1185">Reference proteome</keyword>
<reference evidence="3 4" key="1">
    <citation type="submission" date="2015-07" db="EMBL/GenBank/DDBJ databases">
        <title>Emmonsia species relationships and genome sequence.</title>
        <authorList>
            <person name="Cuomo C.A."/>
            <person name="Schwartz I.S."/>
            <person name="Kenyon C."/>
            <person name="de Hoog G.S."/>
            <person name="Govender N.P."/>
            <person name="Botha A."/>
            <person name="Moreno L."/>
            <person name="de Vries M."/>
            <person name="Munoz J.F."/>
            <person name="Stielow J.B."/>
        </authorList>
    </citation>
    <scope>NUCLEOTIDE SEQUENCE [LARGE SCALE GENOMIC DNA]</scope>
    <source>
        <strain evidence="3 4">CBS 136260</strain>
    </source>
</reference>
<name>A0A1B7P1H6_9EURO</name>
<accession>A0A1B7P1H6</accession>
<keyword evidence="2" id="KW-0732">Signal</keyword>
<dbReference type="Proteomes" id="UP000091918">
    <property type="component" value="Unassembled WGS sequence"/>
</dbReference>
<proteinExistence type="predicted"/>
<dbReference type="OrthoDB" id="408631at2759"/>
<gene>
    <name evidence="3" type="ORF">ACJ72_02765</name>
</gene>
<dbReference type="AlphaFoldDB" id="A0A1B7P1H6"/>
<evidence type="ECO:0000256" key="2">
    <source>
        <dbReference type="SAM" id="SignalP"/>
    </source>
</evidence>